<evidence type="ECO:0000313" key="1">
    <source>
        <dbReference type="EMBL" id="EJF46421.1"/>
    </source>
</evidence>
<dbReference type="Proteomes" id="UP000002941">
    <property type="component" value="Unassembled WGS sequence"/>
</dbReference>
<keyword evidence="2" id="KW-1185">Reference proteome</keyword>
<dbReference type="InterPro" id="IPR024524">
    <property type="entry name" value="DUF3800"/>
</dbReference>
<accession>J0XCJ7</accession>
<organism evidence="1 2">
    <name type="scientific">Actinomyces massiliensis F0489</name>
    <dbReference type="NCBI Taxonomy" id="1125718"/>
    <lineage>
        <taxon>Bacteria</taxon>
        <taxon>Bacillati</taxon>
        <taxon>Actinomycetota</taxon>
        <taxon>Actinomycetes</taxon>
        <taxon>Actinomycetales</taxon>
        <taxon>Actinomycetaceae</taxon>
        <taxon>Actinomyces</taxon>
    </lineage>
</organism>
<dbReference type="AlphaFoldDB" id="J0XCJ7"/>
<comment type="caution">
    <text evidence="1">The sequence shown here is derived from an EMBL/GenBank/DDBJ whole genome shotgun (WGS) entry which is preliminary data.</text>
</comment>
<protein>
    <submittedName>
        <fullName evidence="1">PF12686 family protein</fullName>
    </submittedName>
</protein>
<dbReference type="Pfam" id="PF12686">
    <property type="entry name" value="DUF3800"/>
    <property type="match status" value="1"/>
</dbReference>
<gene>
    <name evidence="1" type="ORF">HMPREF1318_2631</name>
</gene>
<dbReference type="EMBL" id="AKFT01000064">
    <property type="protein sequence ID" value="EJF46421.1"/>
    <property type="molecule type" value="Genomic_DNA"/>
</dbReference>
<sequence>MPDGIGELHVRLCYVDDSGDSKHGVILSAILVEDRAWNGVLAAWLDGRRAISEEFGVSKSKELHAVNLYKGRGNFLSEGMSANSFTSHQRDATGRIMLSHLSRAEGFRVVTLAISRRSKSVAYRDFLCWLDNWAAQEDETAMVFYDGHQGYSPDLLNVSQEEAGREWETALREAAPYRTAHRGLEISTRRIVEDVVMQDSRYSQLIQAADLIAYGAFHKHAQDHPEVWGKKTRPVPGAIRAYMKLRHRWLPESDNGIVWLERK</sequence>
<reference evidence="1 2" key="1">
    <citation type="submission" date="2012-05" db="EMBL/GenBank/DDBJ databases">
        <authorList>
            <person name="Harkins D.M."/>
            <person name="Madupu R."/>
            <person name="Durkin A.S."/>
            <person name="Torralba M."/>
            <person name="Methe B."/>
            <person name="Sutton G.G."/>
            <person name="Nelson K.E."/>
        </authorList>
    </citation>
    <scope>NUCLEOTIDE SEQUENCE [LARGE SCALE GENOMIC DNA]</scope>
    <source>
        <strain evidence="1 2">F0489</strain>
    </source>
</reference>
<evidence type="ECO:0000313" key="2">
    <source>
        <dbReference type="Proteomes" id="UP000002941"/>
    </source>
</evidence>
<name>J0XCJ7_9ACTO</name>
<dbReference type="PATRIC" id="fig|1125718.3.peg.903"/>
<proteinExistence type="predicted"/>
<dbReference type="RefSeq" id="WP_008730680.1">
    <property type="nucleotide sequence ID" value="NZ_AKFT01000064.1"/>
</dbReference>